<accession>A0A7W6NDD2</accession>
<evidence type="ECO:0000313" key="2">
    <source>
        <dbReference type="Proteomes" id="UP000547011"/>
    </source>
</evidence>
<keyword evidence="2" id="KW-1185">Reference proteome</keyword>
<evidence type="ECO:0000313" key="1">
    <source>
        <dbReference type="EMBL" id="MBB4053621.1"/>
    </source>
</evidence>
<dbReference type="EMBL" id="JACIEW010000009">
    <property type="protein sequence ID" value="MBB4053621.1"/>
    <property type="molecule type" value="Genomic_DNA"/>
</dbReference>
<comment type="caution">
    <text evidence="1">The sequence shown here is derived from an EMBL/GenBank/DDBJ whole genome shotgun (WGS) entry which is preliminary data.</text>
</comment>
<reference evidence="1 2" key="1">
    <citation type="submission" date="2020-08" db="EMBL/GenBank/DDBJ databases">
        <title>Genomic Encyclopedia of Type Strains, Phase IV (KMG-IV): sequencing the most valuable type-strain genomes for metagenomic binning, comparative biology and taxonomic classification.</title>
        <authorList>
            <person name="Goeker M."/>
        </authorList>
    </citation>
    <scope>NUCLEOTIDE SEQUENCE [LARGE SCALE GENOMIC DNA]</scope>
    <source>
        <strain evidence="1 2">DSM 23447</strain>
    </source>
</reference>
<dbReference type="Proteomes" id="UP000547011">
    <property type="component" value="Unassembled WGS sequence"/>
</dbReference>
<protein>
    <submittedName>
        <fullName evidence="1">Uncharacterized protein</fullName>
    </submittedName>
</protein>
<dbReference type="AlphaFoldDB" id="A0A7W6NDD2"/>
<gene>
    <name evidence="1" type="ORF">GGR20_003283</name>
</gene>
<name>A0A7W6NDD2_9HYPH</name>
<proteinExistence type="predicted"/>
<organism evidence="1 2">
    <name type="scientific">Devosia subaequoris</name>
    <dbReference type="NCBI Taxonomy" id="395930"/>
    <lineage>
        <taxon>Bacteria</taxon>
        <taxon>Pseudomonadati</taxon>
        <taxon>Pseudomonadota</taxon>
        <taxon>Alphaproteobacteria</taxon>
        <taxon>Hyphomicrobiales</taxon>
        <taxon>Devosiaceae</taxon>
        <taxon>Devosia</taxon>
    </lineage>
</organism>
<sequence length="35" mass="3903">MRADAINLTTVGGVAINVDDLAKMRPVFLANRFRR</sequence>